<dbReference type="Pfam" id="PF07648">
    <property type="entry name" value="Kazal_2"/>
    <property type="match status" value="1"/>
</dbReference>
<dbReference type="InterPro" id="IPR018247">
    <property type="entry name" value="EF_Hand_1_Ca_BS"/>
</dbReference>
<dbReference type="SMART" id="SM00280">
    <property type="entry name" value="KAZAL"/>
    <property type="match status" value="1"/>
</dbReference>
<dbReference type="InterPro" id="IPR002350">
    <property type="entry name" value="Kazal_dom"/>
</dbReference>
<feature type="signal peptide" evidence="10">
    <location>
        <begin position="1"/>
        <end position="16"/>
    </location>
</feature>
<dbReference type="InterPro" id="IPR036058">
    <property type="entry name" value="Kazal_dom_sf"/>
</dbReference>
<dbReference type="PANTHER" id="PTHR13866:SF14">
    <property type="entry name" value="BM-40"/>
    <property type="match status" value="1"/>
</dbReference>
<dbReference type="SMART" id="SM00211">
    <property type="entry name" value="TY"/>
    <property type="match status" value="1"/>
</dbReference>
<evidence type="ECO:0000256" key="6">
    <source>
        <dbReference type="ARBA" id="ARBA00023157"/>
    </source>
</evidence>
<dbReference type="Pfam" id="PF10591">
    <property type="entry name" value="SPARC_Ca_bdg"/>
    <property type="match status" value="1"/>
</dbReference>
<dbReference type="InterPro" id="IPR036857">
    <property type="entry name" value="Thyroglobulin_1_sf"/>
</dbReference>
<keyword evidence="14" id="KW-1185">Reference proteome</keyword>
<evidence type="ECO:0000259" key="12">
    <source>
        <dbReference type="PROSITE" id="PS51465"/>
    </source>
</evidence>
<dbReference type="SUPFAM" id="SSF57610">
    <property type="entry name" value="Thyroglobulin type-1 domain"/>
    <property type="match status" value="1"/>
</dbReference>
<evidence type="ECO:0000313" key="14">
    <source>
        <dbReference type="Proteomes" id="UP000594262"/>
    </source>
</evidence>
<dbReference type="GO" id="GO:0005518">
    <property type="term" value="F:collagen binding"/>
    <property type="evidence" value="ECO:0007669"/>
    <property type="project" value="TreeGrafter"/>
</dbReference>
<dbReference type="Pfam" id="PF00086">
    <property type="entry name" value="Thyroglobulin_1"/>
    <property type="match status" value="1"/>
</dbReference>
<dbReference type="Proteomes" id="UP000594262">
    <property type="component" value="Unplaced"/>
</dbReference>
<keyword evidence="7" id="KW-0325">Glycoprotein</keyword>
<dbReference type="GO" id="GO:0005509">
    <property type="term" value="F:calcium ion binding"/>
    <property type="evidence" value="ECO:0007669"/>
    <property type="project" value="InterPro"/>
</dbReference>
<evidence type="ECO:0000256" key="9">
    <source>
        <dbReference type="PROSITE-ProRule" id="PRU00500"/>
    </source>
</evidence>
<keyword evidence="8" id="KW-0357">Heparan sulfate</keyword>
<sequence length="361" mass="41266">MKIFVAVCLAFILVEAKKKECNLKCSKDDKQKVCGKDGVTYKSFCHLQLQSCHQGKDIGFACDGTCPCDPPEVFKMDQETVKKIQEARSLYQLQKHEKEELNSADTFLARELLGEDDLKRHIAFKVMEQDKKQECQLSEMAELPTRLIDWFHVLRINEKVEDMRIQRIEGEPIMKEENFSDEKMKSMYTELACSDHKDQKVEKAVCLKPVQWMFHHLDANGDNHLSASELSDIEDIQNEKCIKPFLQSCDHDKDGKVELAEFCRCLCVSPPCTNVIKNVPILMVRGQPAPMPGFFVPRCDDDGFFMPEQCNPMKECWCVDRNGGELLGTRTKKGSATCDSYNTKNPSSRLVPLNINNEQGH</sequence>
<keyword evidence="2" id="KW-0964">Secreted</keyword>
<keyword evidence="3 10" id="KW-0732">Signal</keyword>
<dbReference type="Gene3D" id="1.10.238.10">
    <property type="entry name" value="EF-hand"/>
    <property type="match status" value="1"/>
</dbReference>
<dbReference type="SUPFAM" id="SSF100895">
    <property type="entry name" value="Kazal-type serine protease inhibitors"/>
    <property type="match status" value="1"/>
</dbReference>
<evidence type="ECO:0000256" key="4">
    <source>
        <dbReference type="ARBA" id="ARBA00022837"/>
    </source>
</evidence>
<dbReference type="SUPFAM" id="SSF47473">
    <property type="entry name" value="EF-hand"/>
    <property type="match status" value="1"/>
</dbReference>
<evidence type="ECO:0000256" key="8">
    <source>
        <dbReference type="ARBA" id="ARBA00023207"/>
    </source>
</evidence>
<protein>
    <submittedName>
        <fullName evidence="13">Uncharacterized protein</fullName>
    </submittedName>
</protein>
<evidence type="ECO:0000256" key="7">
    <source>
        <dbReference type="ARBA" id="ARBA00023180"/>
    </source>
</evidence>
<dbReference type="PANTHER" id="PTHR13866">
    <property type="entry name" value="SPARC OSTEONECTIN"/>
    <property type="match status" value="1"/>
</dbReference>
<evidence type="ECO:0000256" key="1">
    <source>
        <dbReference type="ARBA" id="ARBA00004613"/>
    </source>
</evidence>
<dbReference type="AlphaFoldDB" id="A0A7M5WWJ8"/>
<dbReference type="Gene3D" id="4.10.800.10">
    <property type="entry name" value="Thyroglobulin type-1"/>
    <property type="match status" value="1"/>
</dbReference>
<dbReference type="PROSITE" id="PS51162">
    <property type="entry name" value="THYROGLOBULIN_1_2"/>
    <property type="match status" value="1"/>
</dbReference>
<dbReference type="OrthoDB" id="8875634at2759"/>
<evidence type="ECO:0000259" key="11">
    <source>
        <dbReference type="PROSITE" id="PS51162"/>
    </source>
</evidence>
<dbReference type="PROSITE" id="PS00484">
    <property type="entry name" value="THYROGLOBULIN_1_1"/>
    <property type="match status" value="1"/>
</dbReference>
<name>A0A7M5WWJ8_9CNID</name>
<feature type="chain" id="PRO_5029878182" evidence="10">
    <location>
        <begin position="17"/>
        <end position="361"/>
    </location>
</feature>
<feature type="domain" description="Kazal-like" evidence="12">
    <location>
        <begin position="15"/>
        <end position="67"/>
    </location>
</feature>
<dbReference type="GO" id="GO:0050840">
    <property type="term" value="F:extracellular matrix binding"/>
    <property type="evidence" value="ECO:0007669"/>
    <property type="project" value="TreeGrafter"/>
</dbReference>
<dbReference type="PROSITE" id="PS00018">
    <property type="entry name" value="EF_HAND_1"/>
    <property type="match status" value="1"/>
</dbReference>
<feature type="domain" description="Thyroglobulin type-1" evidence="11">
    <location>
        <begin position="269"/>
        <end position="338"/>
    </location>
</feature>
<evidence type="ECO:0000256" key="5">
    <source>
        <dbReference type="ARBA" id="ARBA00022974"/>
    </source>
</evidence>
<comment type="caution">
    <text evidence="9">Lacks conserved residue(s) required for the propagation of feature annotation.</text>
</comment>
<dbReference type="GO" id="GO:0005615">
    <property type="term" value="C:extracellular space"/>
    <property type="evidence" value="ECO:0007669"/>
    <property type="project" value="TreeGrafter"/>
</dbReference>
<dbReference type="RefSeq" id="XP_066928922.1">
    <property type="nucleotide sequence ID" value="XM_067072821.1"/>
</dbReference>
<dbReference type="EnsemblMetazoa" id="CLYHEMT014257.1">
    <property type="protein sequence ID" value="CLYHEMP014257.1"/>
    <property type="gene ID" value="CLYHEMG014257"/>
</dbReference>
<keyword evidence="5" id="KW-0654">Proteoglycan</keyword>
<dbReference type="InterPro" id="IPR019577">
    <property type="entry name" value="SPARC/Testican_Ca-bd-dom"/>
</dbReference>
<dbReference type="InterPro" id="IPR000716">
    <property type="entry name" value="Thyroglobulin_1"/>
</dbReference>
<reference evidence="13" key="1">
    <citation type="submission" date="2021-01" db="UniProtKB">
        <authorList>
            <consortium name="EnsemblMetazoa"/>
        </authorList>
    </citation>
    <scope>IDENTIFICATION</scope>
</reference>
<evidence type="ECO:0000256" key="2">
    <source>
        <dbReference type="ARBA" id="ARBA00022525"/>
    </source>
</evidence>
<dbReference type="CDD" id="cd00104">
    <property type="entry name" value="KAZAL_FS"/>
    <property type="match status" value="1"/>
</dbReference>
<dbReference type="GeneID" id="136816484"/>
<feature type="disulfide bond" evidence="9">
    <location>
        <begin position="318"/>
        <end position="338"/>
    </location>
</feature>
<accession>A0A7M5WWJ8</accession>
<organism evidence="13 14">
    <name type="scientific">Clytia hemisphaerica</name>
    <dbReference type="NCBI Taxonomy" id="252671"/>
    <lineage>
        <taxon>Eukaryota</taxon>
        <taxon>Metazoa</taxon>
        <taxon>Cnidaria</taxon>
        <taxon>Hydrozoa</taxon>
        <taxon>Hydroidolina</taxon>
        <taxon>Leptothecata</taxon>
        <taxon>Obeliida</taxon>
        <taxon>Clytiidae</taxon>
        <taxon>Clytia</taxon>
    </lineage>
</organism>
<dbReference type="CDD" id="cd00191">
    <property type="entry name" value="TY"/>
    <property type="match status" value="1"/>
</dbReference>
<keyword evidence="4" id="KW-0106">Calcium</keyword>
<dbReference type="Gene3D" id="3.30.60.30">
    <property type="match status" value="1"/>
</dbReference>
<dbReference type="PROSITE" id="PS51465">
    <property type="entry name" value="KAZAL_2"/>
    <property type="match status" value="1"/>
</dbReference>
<proteinExistence type="predicted"/>
<evidence type="ECO:0000256" key="10">
    <source>
        <dbReference type="SAM" id="SignalP"/>
    </source>
</evidence>
<evidence type="ECO:0000256" key="3">
    <source>
        <dbReference type="ARBA" id="ARBA00022729"/>
    </source>
</evidence>
<keyword evidence="6 9" id="KW-1015">Disulfide bond</keyword>
<comment type="subcellular location">
    <subcellularLocation>
        <location evidence="1">Secreted</location>
    </subcellularLocation>
</comment>
<evidence type="ECO:0000313" key="13">
    <source>
        <dbReference type="EnsemblMetazoa" id="CLYHEMP014257.1"/>
    </source>
</evidence>
<dbReference type="InterPro" id="IPR011992">
    <property type="entry name" value="EF-hand-dom_pair"/>
</dbReference>